<dbReference type="EMBL" id="DTFV01000085">
    <property type="protein sequence ID" value="HGI30836.1"/>
    <property type="molecule type" value="Genomic_DNA"/>
</dbReference>
<comment type="similarity">
    <text evidence="3 9">Belongs to the class-II aminoacyl-tRNA synthetase family. HisZ subfamily.</text>
</comment>
<evidence type="ECO:0000313" key="12">
    <source>
        <dbReference type="EMBL" id="HGI30836.1"/>
    </source>
</evidence>
<reference evidence="12" key="1">
    <citation type="journal article" date="2020" name="mSystems">
        <title>Genome- and Community-Level Interaction Insights into Carbon Utilization and Element Cycling Functions of Hydrothermarchaeota in Hydrothermal Sediment.</title>
        <authorList>
            <person name="Zhou Z."/>
            <person name="Liu Y."/>
            <person name="Xu W."/>
            <person name="Pan J."/>
            <person name="Luo Z.H."/>
            <person name="Li M."/>
        </authorList>
    </citation>
    <scope>NUCLEOTIDE SEQUENCE [LARGE SCALE GENOMIC DNA]</scope>
    <source>
        <strain evidence="12">SpSt-747</strain>
    </source>
</reference>
<comment type="subcellular location">
    <subcellularLocation>
        <location evidence="1 9">Cytoplasm</location>
    </subcellularLocation>
</comment>
<evidence type="ECO:0000256" key="2">
    <source>
        <dbReference type="ARBA" id="ARBA00004667"/>
    </source>
</evidence>
<dbReference type="Gene3D" id="3.30.930.10">
    <property type="entry name" value="Bira Bifunctional Protein, Domain 2"/>
    <property type="match status" value="1"/>
</dbReference>
<feature type="binding site" evidence="10">
    <location>
        <position position="105"/>
    </location>
    <ligand>
        <name>L-histidine</name>
        <dbReference type="ChEBI" id="CHEBI:57595"/>
    </ligand>
</feature>
<keyword evidence="12" id="KW-0328">Glycosyltransferase</keyword>
<dbReference type="PANTHER" id="PTHR43707:SF1">
    <property type="entry name" value="HISTIDINE--TRNA LIGASE, MITOCHONDRIAL-RELATED"/>
    <property type="match status" value="1"/>
</dbReference>
<dbReference type="GO" id="GO:0006427">
    <property type="term" value="P:histidyl-tRNA aminoacylation"/>
    <property type="evidence" value="ECO:0007669"/>
    <property type="project" value="TreeGrafter"/>
</dbReference>
<gene>
    <name evidence="9 12" type="primary">hisZ</name>
    <name evidence="12" type="ORF">ENV30_05965</name>
</gene>
<keyword evidence="7 9" id="KW-0963">Cytoplasm</keyword>
<comment type="miscellaneous">
    <text evidence="9">This function is generally fulfilled by the C-terminal part of HisG, which is missing in some bacteria such as this one.</text>
</comment>
<keyword evidence="9" id="KW-0368">Histidine biosynthesis</keyword>
<evidence type="ECO:0000256" key="10">
    <source>
        <dbReference type="PIRSR" id="PIRSR001549-1"/>
    </source>
</evidence>
<dbReference type="GO" id="GO:0000105">
    <property type="term" value="P:L-histidine biosynthetic process"/>
    <property type="evidence" value="ECO:0007669"/>
    <property type="project" value="UniProtKB-UniRule"/>
</dbReference>
<dbReference type="GO" id="GO:0016757">
    <property type="term" value="F:glycosyltransferase activity"/>
    <property type="evidence" value="ECO:0007669"/>
    <property type="project" value="UniProtKB-KW"/>
</dbReference>
<feature type="binding site" evidence="10">
    <location>
        <position position="265"/>
    </location>
    <ligand>
        <name>L-histidine</name>
        <dbReference type="ChEBI" id="CHEBI:57595"/>
    </ligand>
</feature>
<evidence type="ECO:0000256" key="8">
    <source>
        <dbReference type="ARBA" id="ARBA00025246"/>
    </source>
</evidence>
<dbReference type="InterPro" id="IPR041715">
    <property type="entry name" value="HisRS-like_core"/>
</dbReference>
<feature type="binding site" evidence="10">
    <location>
        <begin position="76"/>
        <end position="78"/>
    </location>
    <ligand>
        <name>L-histidine</name>
        <dbReference type="ChEBI" id="CHEBI:57595"/>
    </ligand>
</feature>
<evidence type="ECO:0000256" key="4">
    <source>
        <dbReference type="ARBA" id="ARBA00011496"/>
    </source>
</evidence>
<dbReference type="NCBIfam" id="TIGR00443">
    <property type="entry name" value="hisZ_biosyn_reg"/>
    <property type="match status" value="1"/>
</dbReference>
<feature type="binding site" evidence="10">
    <location>
        <position position="123"/>
    </location>
    <ligand>
        <name>L-histidine</name>
        <dbReference type="ChEBI" id="CHEBI:57595"/>
    </ligand>
</feature>
<dbReference type="CDD" id="cd00773">
    <property type="entry name" value="HisRS-like_core"/>
    <property type="match status" value="1"/>
</dbReference>
<comment type="caution">
    <text evidence="12">The sequence shown here is derived from an EMBL/GenBank/DDBJ whole genome shotgun (WGS) entry which is preliminary data.</text>
</comment>
<evidence type="ECO:0000256" key="1">
    <source>
        <dbReference type="ARBA" id="ARBA00004496"/>
    </source>
</evidence>
<feature type="binding site" evidence="10">
    <location>
        <position position="119"/>
    </location>
    <ligand>
        <name>L-histidine</name>
        <dbReference type="ChEBI" id="CHEBI:57595"/>
    </ligand>
</feature>
<dbReference type="InterPro" id="IPR004517">
    <property type="entry name" value="HisZ"/>
</dbReference>
<keyword evidence="12" id="KW-0808">Transferase</keyword>
<evidence type="ECO:0000256" key="7">
    <source>
        <dbReference type="ARBA" id="ARBA00022490"/>
    </source>
</evidence>
<comment type="subunit">
    <text evidence="4 9">Heteromultimer composed of HisG and HisZ subunits.</text>
</comment>
<dbReference type="InterPro" id="IPR004516">
    <property type="entry name" value="HisRS/HisZ"/>
</dbReference>
<name>A0A7V4DE35_9BACT</name>
<dbReference type="Pfam" id="PF13393">
    <property type="entry name" value="tRNA-synt_His"/>
    <property type="match status" value="1"/>
</dbReference>
<evidence type="ECO:0000256" key="5">
    <source>
        <dbReference type="ARBA" id="ARBA00011738"/>
    </source>
</evidence>
<comment type="pathway">
    <text evidence="2 9">Amino-acid biosynthesis; L-histidine biosynthesis; L-histidine from 5-phospho-alpha-D-ribose 1-diphosphate: step 1/9.</text>
</comment>
<sequence>MELVFGMKDVYPWEAKVRRSIEARLRTLFERWGYAEVEPPTLEYYATFEKTMSEEMKERIFKFLNRDGKLVCLRPEFTTSVARMFAQGNALPLPLRVYYSGKVFRYPSSPFRTESEFTQVGLEHIGQSGSAQDAEIITLAILALRETGIRSFEVDIGHAGIFRGILEVLPLKNGEKEEARIALKKRDFVALQTLCSRKPLPSPLSQFLLQLPFLRGKRDLLERLSCLSSESEEWQRAVWDLLKTWEILEDFGMTEHLSINLGLVRDFDYYTGVVFEGFSPGVGYPLLAGGRYDELFRVFGKDVPACGFALFLERVLEALQKETAWQEGDNATPSVLFYPPRLRRRVFELAEKLRSQGIPLVMEEHEEETILLITPRGSSVFEDLDEQAVENFLTRRTYEEADPYPPHRKAER</sequence>
<evidence type="ECO:0000256" key="3">
    <source>
        <dbReference type="ARBA" id="ARBA00005539"/>
    </source>
</evidence>
<dbReference type="GO" id="GO:0005737">
    <property type="term" value="C:cytoplasm"/>
    <property type="evidence" value="ECO:0007669"/>
    <property type="project" value="UniProtKB-SubCell"/>
</dbReference>
<dbReference type="PROSITE" id="PS50862">
    <property type="entry name" value="AA_TRNA_LIGASE_II"/>
    <property type="match status" value="1"/>
</dbReference>
<evidence type="ECO:0000259" key="11">
    <source>
        <dbReference type="PROSITE" id="PS50862"/>
    </source>
</evidence>
<dbReference type="HAMAP" id="MF_00125">
    <property type="entry name" value="HisZ"/>
    <property type="match status" value="1"/>
</dbReference>
<dbReference type="SUPFAM" id="SSF55681">
    <property type="entry name" value="Class II aaRS and biotin synthetases"/>
    <property type="match status" value="1"/>
</dbReference>
<dbReference type="InterPro" id="IPR045864">
    <property type="entry name" value="aa-tRNA-synth_II/BPL/LPL"/>
</dbReference>
<dbReference type="InterPro" id="IPR006195">
    <property type="entry name" value="aa-tRNA-synth_II"/>
</dbReference>
<dbReference type="AlphaFoldDB" id="A0A7V4DE35"/>
<feature type="binding site" evidence="10">
    <location>
        <begin position="269"/>
        <end position="270"/>
    </location>
    <ligand>
        <name>L-histidine</name>
        <dbReference type="ChEBI" id="CHEBI:57595"/>
    </ligand>
</feature>
<accession>A0A7V4DE35</accession>
<evidence type="ECO:0000256" key="6">
    <source>
        <dbReference type="ARBA" id="ARBA00020397"/>
    </source>
</evidence>
<dbReference type="PANTHER" id="PTHR43707">
    <property type="entry name" value="HISTIDYL-TRNA SYNTHETASE"/>
    <property type="match status" value="1"/>
</dbReference>
<organism evidence="12">
    <name type="scientific">Candidatus Caldatribacterium californiense</name>
    <dbReference type="NCBI Taxonomy" id="1454726"/>
    <lineage>
        <taxon>Bacteria</taxon>
        <taxon>Pseudomonadati</taxon>
        <taxon>Atribacterota</taxon>
        <taxon>Atribacteria</taxon>
        <taxon>Atribacterales</taxon>
        <taxon>Candidatus Caldatribacteriaceae</taxon>
        <taxon>Candidatus Caldatribacterium</taxon>
    </lineage>
</organism>
<keyword evidence="9" id="KW-0028">Amino-acid biosynthesis</keyword>
<comment type="subunit">
    <text evidence="5">Homodimer.</text>
</comment>
<dbReference type="PIRSF" id="PIRSF001549">
    <property type="entry name" value="His-tRNA_synth"/>
    <property type="match status" value="1"/>
</dbReference>
<dbReference type="GO" id="GO:0004821">
    <property type="term" value="F:histidine-tRNA ligase activity"/>
    <property type="evidence" value="ECO:0007669"/>
    <property type="project" value="TreeGrafter"/>
</dbReference>
<proteinExistence type="inferred from homology"/>
<evidence type="ECO:0000256" key="9">
    <source>
        <dbReference type="HAMAP-Rule" id="MF_00125"/>
    </source>
</evidence>
<feature type="domain" description="Aminoacyl-transfer RNA synthetases class-II family profile" evidence="11">
    <location>
        <begin position="1"/>
        <end position="333"/>
    </location>
</feature>
<dbReference type="UniPathway" id="UPA00031">
    <property type="reaction ID" value="UER00006"/>
</dbReference>
<comment type="function">
    <text evidence="8 9">Required for the first step of histidine biosynthesis. May allow the feedback regulation of ATP phosphoribosyltransferase activity by histidine.</text>
</comment>
<protein>
    <recommendedName>
        <fullName evidence="6 9">ATP phosphoribosyltransferase regulatory subunit</fullName>
    </recommendedName>
</protein>